<evidence type="ECO:0000256" key="4">
    <source>
        <dbReference type="ARBA" id="ARBA00022729"/>
    </source>
</evidence>
<dbReference type="PROSITE" id="PS00135">
    <property type="entry name" value="TRYPSIN_SER"/>
    <property type="match status" value="1"/>
</dbReference>
<evidence type="ECO:0000256" key="6">
    <source>
        <dbReference type="ARBA" id="ARBA00022825"/>
    </source>
</evidence>
<dbReference type="EMBL" id="OV725081">
    <property type="protein sequence ID" value="CAH1400952.1"/>
    <property type="molecule type" value="Genomic_DNA"/>
</dbReference>
<dbReference type="GO" id="GO:0004252">
    <property type="term" value="F:serine-type endopeptidase activity"/>
    <property type="evidence" value="ECO:0007669"/>
    <property type="project" value="InterPro"/>
</dbReference>
<keyword evidence="6 10" id="KW-0720">Serine protease</keyword>
<dbReference type="CDD" id="cd00190">
    <property type="entry name" value="Tryp_SPc"/>
    <property type="match status" value="1"/>
</dbReference>
<dbReference type="Pfam" id="PF00089">
    <property type="entry name" value="Trypsin"/>
    <property type="match status" value="1"/>
</dbReference>
<evidence type="ECO:0000256" key="2">
    <source>
        <dbReference type="ARBA" id="ARBA00022525"/>
    </source>
</evidence>
<dbReference type="FunFam" id="2.40.10.10:FF:000146">
    <property type="entry name" value="Serine protease 53"/>
    <property type="match status" value="1"/>
</dbReference>
<organism evidence="14 15">
    <name type="scientific">Nezara viridula</name>
    <name type="common">Southern green stink bug</name>
    <name type="synonym">Cimex viridulus</name>
    <dbReference type="NCBI Taxonomy" id="85310"/>
    <lineage>
        <taxon>Eukaryota</taxon>
        <taxon>Metazoa</taxon>
        <taxon>Ecdysozoa</taxon>
        <taxon>Arthropoda</taxon>
        <taxon>Hexapoda</taxon>
        <taxon>Insecta</taxon>
        <taxon>Pterygota</taxon>
        <taxon>Neoptera</taxon>
        <taxon>Paraneoptera</taxon>
        <taxon>Hemiptera</taxon>
        <taxon>Heteroptera</taxon>
        <taxon>Panheteroptera</taxon>
        <taxon>Pentatomomorpha</taxon>
        <taxon>Pentatomoidea</taxon>
        <taxon>Pentatomidae</taxon>
        <taxon>Pentatominae</taxon>
        <taxon>Nezara</taxon>
    </lineage>
</organism>
<dbReference type="SUPFAM" id="SSF50494">
    <property type="entry name" value="Trypsin-like serine proteases"/>
    <property type="match status" value="1"/>
</dbReference>
<evidence type="ECO:0000256" key="5">
    <source>
        <dbReference type="ARBA" id="ARBA00022801"/>
    </source>
</evidence>
<dbReference type="InterPro" id="IPR043504">
    <property type="entry name" value="Peptidase_S1_PA_chymotrypsin"/>
</dbReference>
<dbReference type="GO" id="GO:0005576">
    <property type="term" value="C:extracellular region"/>
    <property type="evidence" value="ECO:0007669"/>
    <property type="project" value="UniProtKB-SubCell"/>
</dbReference>
<keyword evidence="2" id="KW-0964">Secreted</keyword>
<evidence type="ECO:0000256" key="9">
    <source>
        <dbReference type="ARBA" id="ARBA00024195"/>
    </source>
</evidence>
<keyword evidence="8" id="KW-1015">Disulfide bond</keyword>
<comment type="subcellular location">
    <subcellularLocation>
        <location evidence="1">Secreted</location>
    </subcellularLocation>
</comment>
<feature type="domain" description="Peptidase S1" evidence="13">
    <location>
        <begin position="31"/>
        <end position="261"/>
    </location>
</feature>
<dbReference type="PROSITE" id="PS50240">
    <property type="entry name" value="TRYPSIN_DOM"/>
    <property type="match status" value="1"/>
</dbReference>
<dbReference type="PANTHER" id="PTHR24256">
    <property type="entry name" value="TRYPTASE-RELATED"/>
    <property type="match status" value="1"/>
</dbReference>
<evidence type="ECO:0000259" key="13">
    <source>
        <dbReference type="PROSITE" id="PS50240"/>
    </source>
</evidence>
<dbReference type="Gene3D" id="2.40.10.10">
    <property type="entry name" value="Trypsin-like serine proteases"/>
    <property type="match status" value="1"/>
</dbReference>
<dbReference type="SMART" id="SM00020">
    <property type="entry name" value="Tryp_SPc"/>
    <property type="match status" value="1"/>
</dbReference>
<accession>A0A9P0HFQ7</accession>
<proteinExistence type="inferred from homology"/>
<dbReference type="AlphaFoldDB" id="A0A9P0HFQ7"/>
<keyword evidence="7" id="KW-0865">Zymogen</keyword>
<feature type="compositionally biased region" description="Low complexity" evidence="11">
    <location>
        <begin position="291"/>
        <end position="302"/>
    </location>
</feature>
<dbReference type="OrthoDB" id="6627909at2759"/>
<evidence type="ECO:0000313" key="14">
    <source>
        <dbReference type="EMBL" id="CAH1400952.1"/>
    </source>
</evidence>
<dbReference type="InterPro" id="IPR018114">
    <property type="entry name" value="TRYPSIN_HIS"/>
</dbReference>
<feature type="region of interest" description="Disordered" evidence="11">
    <location>
        <begin position="268"/>
        <end position="312"/>
    </location>
</feature>
<evidence type="ECO:0000313" key="15">
    <source>
        <dbReference type="Proteomes" id="UP001152798"/>
    </source>
</evidence>
<protein>
    <recommendedName>
        <fullName evidence="13">Peptidase S1 domain-containing protein</fullName>
    </recommendedName>
</protein>
<evidence type="ECO:0000256" key="12">
    <source>
        <dbReference type="SAM" id="SignalP"/>
    </source>
</evidence>
<gene>
    <name evidence="14" type="ORF">NEZAVI_LOCUS10081</name>
</gene>
<dbReference type="PROSITE" id="PS00134">
    <property type="entry name" value="TRYPSIN_HIS"/>
    <property type="match status" value="1"/>
</dbReference>
<reference evidence="14" key="1">
    <citation type="submission" date="2022-01" db="EMBL/GenBank/DDBJ databases">
        <authorList>
            <person name="King R."/>
        </authorList>
    </citation>
    <scope>NUCLEOTIDE SEQUENCE</scope>
</reference>
<comment type="similarity">
    <text evidence="9">Belongs to the peptidase S1 family. CLIP subfamily.</text>
</comment>
<keyword evidence="15" id="KW-1185">Reference proteome</keyword>
<name>A0A9P0HFQ7_NEZVI</name>
<evidence type="ECO:0000256" key="7">
    <source>
        <dbReference type="ARBA" id="ARBA00023145"/>
    </source>
</evidence>
<keyword evidence="4 12" id="KW-0732">Signal</keyword>
<keyword evidence="5 10" id="KW-0378">Hydrolase</keyword>
<dbReference type="InterPro" id="IPR033116">
    <property type="entry name" value="TRYPSIN_SER"/>
</dbReference>
<evidence type="ECO:0000256" key="8">
    <source>
        <dbReference type="ARBA" id="ARBA00023157"/>
    </source>
</evidence>
<evidence type="ECO:0000256" key="1">
    <source>
        <dbReference type="ARBA" id="ARBA00004613"/>
    </source>
</evidence>
<evidence type="ECO:0000256" key="3">
    <source>
        <dbReference type="ARBA" id="ARBA00022670"/>
    </source>
</evidence>
<dbReference type="PRINTS" id="PR00722">
    <property type="entry name" value="CHYMOTRYPSIN"/>
</dbReference>
<evidence type="ECO:0000256" key="11">
    <source>
        <dbReference type="SAM" id="MobiDB-lite"/>
    </source>
</evidence>
<evidence type="ECO:0000256" key="10">
    <source>
        <dbReference type="RuleBase" id="RU363034"/>
    </source>
</evidence>
<dbReference type="GO" id="GO:0006508">
    <property type="term" value="P:proteolysis"/>
    <property type="evidence" value="ECO:0007669"/>
    <property type="project" value="UniProtKB-KW"/>
</dbReference>
<sequence length="347" mass="39116">MKVLVCLMVICVSWVTSQFTCNCGWRNMKRVVGGKPTNENEYPWMVIINTGCGGSIITEYHVLTAAHCTDGEEASSMMVISGLHYRVRGKNQFMRRHQVSEIIQHPRYDREAGYINDISVLLLSDKIIFNQRVGPVCMPYTKFTLVGKDIKITGWGATKGTGTQNELREVDVEVVDIKECQARWEEYNLKPTSYQICAYTEGKDSCSGDSGGSLVYEDPDTKRFVQVALVSFGPRGCGSDPQPSVNTNVYAYIYWIESAVKRSESRAHLCKKESPSQATKIQEQKEIPIEKSPTTKRPTTKSPRTKRPTTRMPMKYIPESHIQSPDFSEYPIIQAIYDIVNSLTPLG</sequence>
<feature type="signal peptide" evidence="12">
    <location>
        <begin position="1"/>
        <end position="17"/>
    </location>
</feature>
<feature type="chain" id="PRO_5040349701" description="Peptidase S1 domain-containing protein" evidence="12">
    <location>
        <begin position="18"/>
        <end position="347"/>
    </location>
</feature>
<keyword evidence="3 10" id="KW-0645">Protease</keyword>
<dbReference type="InterPro" id="IPR001254">
    <property type="entry name" value="Trypsin_dom"/>
</dbReference>
<dbReference type="InterPro" id="IPR051487">
    <property type="entry name" value="Ser/Thr_Proteases_Immune/Dev"/>
</dbReference>
<dbReference type="InterPro" id="IPR001314">
    <property type="entry name" value="Peptidase_S1A"/>
</dbReference>
<dbReference type="InterPro" id="IPR009003">
    <property type="entry name" value="Peptidase_S1_PA"/>
</dbReference>
<dbReference type="Proteomes" id="UP001152798">
    <property type="component" value="Chromosome 5"/>
</dbReference>